<dbReference type="AlphaFoldDB" id="A0A2G9Z275"/>
<dbReference type="Gene3D" id="3.30.420.40">
    <property type="match status" value="2"/>
</dbReference>
<dbReference type="InterPro" id="IPR050696">
    <property type="entry name" value="FtsA/MreB"/>
</dbReference>
<dbReference type="Pfam" id="PF11104">
    <property type="entry name" value="PilM_2"/>
    <property type="match status" value="1"/>
</dbReference>
<gene>
    <name evidence="1" type="ORF">COX34_02205</name>
</gene>
<evidence type="ECO:0008006" key="3">
    <source>
        <dbReference type="Google" id="ProtNLM"/>
    </source>
</evidence>
<comment type="caution">
    <text evidence="1">The sequence shown here is derived from an EMBL/GenBank/DDBJ whole genome shotgun (WGS) entry which is preliminary data.</text>
</comment>
<dbReference type="PIRSF" id="PIRSF019169">
    <property type="entry name" value="PilM"/>
    <property type="match status" value="1"/>
</dbReference>
<dbReference type="Proteomes" id="UP000228681">
    <property type="component" value="Unassembled WGS sequence"/>
</dbReference>
<dbReference type="PANTHER" id="PTHR32432:SF3">
    <property type="entry name" value="ETHANOLAMINE UTILIZATION PROTEIN EUTJ"/>
    <property type="match status" value="1"/>
</dbReference>
<sequence>MIKIPFGFSSKNSLGIDIGTFSIKIVELLKKGERKVLENYGEVLTRQIGDRPFRTGFIPESSTFLLSTREISQGIQAIFNEAKFRFRSATFSIPDFSSFFTTIELPPMTKEELPKAINFEARQHIPLPLSEVVLDWSVISEEARESRDSPLKVILVAVPKEVINQYQEISRVCNIKLLALEAEVFGLARTLIKGDKKIIILVDIGAQSTTVSIVEDKILKRSYSFDIAGNNLTQALSQSLNVNFWEAEELKKKYGITQKSNNAIHQKPISQILLPRINLILTEIEKISQNFYQEENKEVDSIVLAGGTALLPGLKEYFASQLKKEVIIGDPFSNIFYPQILTPVLKETGPSYAITVGMALRGLE</sequence>
<evidence type="ECO:0000313" key="1">
    <source>
        <dbReference type="EMBL" id="PIP24811.1"/>
    </source>
</evidence>
<dbReference type="CDD" id="cd24049">
    <property type="entry name" value="ASKHA_NBD_PilM"/>
    <property type="match status" value="1"/>
</dbReference>
<protein>
    <recommendedName>
        <fullName evidence="3">SHS2 domain-containing protein</fullName>
    </recommendedName>
</protein>
<accession>A0A2G9Z275</accession>
<dbReference type="NCBIfam" id="TIGR01175">
    <property type="entry name" value="pilM"/>
    <property type="match status" value="1"/>
</dbReference>
<dbReference type="InterPro" id="IPR005883">
    <property type="entry name" value="PilM"/>
</dbReference>
<dbReference type="Gene3D" id="3.30.1490.300">
    <property type="match status" value="1"/>
</dbReference>
<organism evidence="1 2">
    <name type="scientific">Candidatus Nealsonbacteria bacterium CG23_combo_of_CG06-09_8_20_14_all_36_12</name>
    <dbReference type="NCBI Taxonomy" id="1974718"/>
    <lineage>
        <taxon>Bacteria</taxon>
        <taxon>Candidatus Nealsoniibacteriota</taxon>
    </lineage>
</organism>
<proteinExistence type="predicted"/>
<dbReference type="InterPro" id="IPR043129">
    <property type="entry name" value="ATPase_NBD"/>
</dbReference>
<dbReference type="SUPFAM" id="SSF53067">
    <property type="entry name" value="Actin-like ATPase domain"/>
    <property type="match status" value="2"/>
</dbReference>
<name>A0A2G9Z275_9BACT</name>
<dbReference type="EMBL" id="PCRS01000040">
    <property type="protein sequence ID" value="PIP24811.1"/>
    <property type="molecule type" value="Genomic_DNA"/>
</dbReference>
<evidence type="ECO:0000313" key="2">
    <source>
        <dbReference type="Proteomes" id="UP000228681"/>
    </source>
</evidence>
<dbReference type="PANTHER" id="PTHR32432">
    <property type="entry name" value="CELL DIVISION PROTEIN FTSA-RELATED"/>
    <property type="match status" value="1"/>
</dbReference>
<reference evidence="1 2" key="1">
    <citation type="submission" date="2017-09" db="EMBL/GenBank/DDBJ databases">
        <title>Depth-based differentiation of microbial function through sediment-hosted aquifers and enrichment of novel symbionts in the deep terrestrial subsurface.</title>
        <authorList>
            <person name="Probst A.J."/>
            <person name="Ladd B."/>
            <person name="Jarett J.K."/>
            <person name="Geller-Mcgrath D.E."/>
            <person name="Sieber C.M."/>
            <person name="Emerson J.B."/>
            <person name="Anantharaman K."/>
            <person name="Thomas B.C."/>
            <person name="Malmstrom R."/>
            <person name="Stieglmeier M."/>
            <person name="Klingl A."/>
            <person name="Woyke T."/>
            <person name="Ryan C.M."/>
            <person name="Banfield J.F."/>
        </authorList>
    </citation>
    <scope>NUCLEOTIDE SEQUENCE [LARGE SCALE GENOMIC DNA]</scope>
    <source>
        <strain evidence="1">CG23_combo_of_CG06-09_8_20_14_all_36_12</strain>
    </source>
</reference>